<dbReference type="EMBL" id="GGEC01070917">
    <property type="protein sequence ID" value="MBX51401.1"/>
    <property type="molecule type" value="Transcribed_RNA"/>
</dbReference>
<reference evidence="1" key="1">
    <citation type="submission" date="2018-02" db="EMBL/GenBank/DDBJ databases">
        <title>Rhizophora mucronata_Transcriptome.</title>
        <authorList>
            <person name="Meera S.P."/>
            <person name="Sreeshan A."/>
            <person name="Augustine A."/>
        </authorList>
    </citation>
    <scope>NUCLEOTIDE SEQUENCE</scope>
    <source>
        <tissue evidence="1">Leaf</tissue>
    </source>
</reference>
<dbReference type="AlphaFoldDB" id="A0A2P2P9V5"/>
<proteinExistence type="predicted"/>
<organism evidence="1">
    <name type="scientific">Rhizophora mucronata</name>
    <name type="common">Asiatic mangrove</name>
    <dbReference type="NCBI Taxonomy" id="61149"/>
    <lineage>
        <taxon>Eukaryota</taxon>
        <taxon>Viridiplantae</taxon>
        <taxon>Streptophyta</taxon>
        <taxon>Embryophyta</taxon>
        <taxon>Tracheophyta</taxon>
        <taxon>Spermatophyta</taxon>
        <taxon>Magnoliopsida</taxon>
        <taxon>eudicotyledons</taxon>
        <taxon>Gunneridae</taxon>
        <taxon>Pentapetalae</taxon>
        <taxon>rosids</taxon>
        <taxon>fabids</taxon>
        <taxon>Malpighiales</taxon>
        <taxon>Rhizophoraceae</taxon>
        <taxon>Rhizophora</taxon>
    </lineage>
</organism>
<name>A0A2P2P9V5_RHIMU</name>
<accession>A0A2P2P9V5</accession>
<sequence>MALFEHNSGQVEQKLDLIKAEATNI</sequence>
<protein>
    <submittedName>
        <fullName evidence="1">Uncharacterized protein</fullName>
    </submittedName>
</protein>
<evidence type="ECO:0000313" key="1">
    <source>
        <dbReference type="EMBL" id="MBX51401.1"/>
    </source>
</evidence>